<dbReference type="Proteomes" id="UP000000311">
    <property type="component" value="Unassembled WGS sequence"/>
</dbReference>
<protein>
    <recommendedName>
        <fullName evidence="1">Reverse transcriptase domain-containing protein</fullName>
    </recommendedName>
</protein>
<evidence type="ECO:0000313" key="2">
    <source>
        <dbReference type="EMBL" id="EFN73570.1"/>
    </source>
</evidence>
<evidence type="ECO:0000259" key="1">
    <source>
        <dbReference type="PROSITE" id="PS50878"/>
    </source>
</evidence>
<dbReference type="OrthoDB" id="7551835at2759"/>
<reference evidence="2 3" key="1">
    <citation type="journal article" date="2010" name="Science">
        <title>Genomic comparison of the ants Camponotus floridanus and Harpegnathos saltator.</title>
        <authorList>
            <person name="Bonasio R."/>
            <person name="Zhang G."/>
            <person name="Ye C."/>
            <person name="Mutti N.S."/>
            <person name="Fang X."/>
            <person name="Qin N."/>
            <person name="Donahue G."/>
            <person name="Yang P."/>
            <person name="Li Q."/>
            <person name="Li C."/>
            <person name="Zhang P."/>
            <person name="Huang Z."/>
            <person name="Berger S.L."/>
            <person name="Reinberg D."/>
            <person name="Wang J."/>
            <person name="Liebig J."/>
        </authorList>
    </citation>
    <scope>NUCLEOTIDE SEQUENCE [LARGE SCALE GENOMIC DNA]</scope>
    <source>
        <strain evidence="3">C129</strain>
    </source>
</reference>
<dbReference type="InParanoid" id="E1ZZ19"/>
<dbReference type="PANTHER" id="PTHR21301:SF10">
    <property type="entry name" value="REVERSE TRANSCRIPTASE DOMAIN-CONTAINING PROTEIN"/>
    <property type="match status" value="1"/>
</dbReference>
<gene>
    <name evidence="2" type="ORF">EAG_00077</name>
</gene>
<dbReference type="EMBL" id="GL435271">
    <property type="protein sequence ID" value="EFN73570.1"/>
    <property type="molecule type" value="Genomic_DNA"/>
</dbReference>
<dbReference type="AlphaFoldDB" id="E1ZZ19"/>
<feature type="non-terminal residue" evidence="2">
    <location>
        <position position="1"/>
    </location>
</feature>
<accession>E1ZZ19</accession>
<dbReference type="InterPro" id="IPR000477">
    <property type="entry name" value="RT_dom"/>
</dbReference>
<name>E1ZZ19_CAMFO</name>
<dbReference type="PANTHER" id="PTHR21301">
    <property type="entry name" value="REVERSE TRANSCRIPTASE"/>
    <property type="match status" value="1"/>
</dbReference>
<dbReference type="PROSITE" id="PS50878">
    <property type="entry name" value="RT_POL"/>
    <property type="match status" value="1"/>
</dbReference>
<feature type="non-terminal residue" evidence="2">
    <location>
        <position position="77"/>
    </location>
</feature>
<organism evidence="3">
    <name type="scientific">Camponotus floridanus</name>
    <name type="common">Florida carpenter ant</name>
    <dbReference type="NCBI Taxonomy" id="104421"/>
    <lineage>
        <taxon>Eukaryota</taxon>
        <taxon>Metazoa</taxon>
        <taxon>Ecdysozoa</taxon>
        <taxon>Arthropoda</taxon>
        <taxon>Hexapoda</taxon>
        <taxon>Insecta</taxon>
        <taxon>Pterygota</taxon>
        <taxon>Neoptera</taxon>
        <taxon>Endopterygota</taxon>
        <taxon>Hymenoptera</taxon>
        <taxon>Apocrita</taxon>
        <taxon>Aculeata</taxon>
        <taxon>Formicoidea</taxon>
        <taxon>Formicidae</taxon>
        <taxon>Formicinae</taxon>
        <taxon>Camponotus</taxon>
    </lineage>
</organism>
<sequence length="77" mass="8840">QIFGTPMGSSLSPICADLVLQDPEEKVITMLHFDLPFFYRYVDDVVLMAPASCLDFLLQIFNSLHDRLQFEMEIAEN</sequence>
<feature type="domain" description="Reverse transcriptase" evidence="1">
    <location>
        <begin position="1"/>
        <end position="77"/>
    </location>
</feature>
<proteinExistence type="predicted"/>
<keyword evidence="3" id="KW-1185">Reference proteome</keyword>
<evidence type="ECO:0000313" key="3">
    <source>
        <dbReference type="Proteomes" id="UP000000311"/>
    </source>
</evidence>